<dbReference type="InterPro" id="IPR032675">
    <property type="entry name" value="LRR_dom_sf"/>
</dbReference>
<keyword evidence="3" id="KW-1185">Reference proteome</keyword>
<dbReference type="Proteomes" id="UP001244341">
    <property type="component" value="Chromosome 7b"/>
</dbReference>
<gene>
    <name evidence="2" type="ORF">OEZ85_012971</name>
</gene>
<evidence type="ECO:0000313" key="3">
    <source>
        <dbReference type="Proteomes" id="UP001244341"/>
    </source>
</evidence>
<name>A0ABY8U4Y0_TETOB</name>
<reference evidence="2 3" key="1">
    <citation type="submission" date="2023-05" db="EMBL/GenBank/DDBJ databases">
        <title>A 100% complete, gapless, phased diploid assembly of the Scenedesmus obliquus UTEX 3031 genome.</title>
        <authorList>
            <person name="Biondi T.C."/>
            <person name="Hanschen E.R."/>
            <person name="Kwon T."/>
            <person name="Eng W."/>
            <person name="Kruse C.P.S."/>
            <person name="Koehler S.I."/>
            <person name="Kunde Y."/>
            <person name="Gleasner C.D."/>
            <person name="You Mak K.T."/>
            <person name="Polle J."/>
            <person name="Hovde B.T."/>
            <person name="Starkenburg S.R."/>
        </authorList>
    </citation>
    <scope>NUCLEOTIDE SEQUENCE [LARGE SCALE GENOMIC DNA]</scope>
    <source>
        <strain evidence="2 3">DOE0152z</strain>
    </source>
</reference>
<comment type="subcellular location">
    <subcellularLocation>
        <location evidence="1">Cytoplasm</location>
        <location evidence="1">Cytoskeleton</location>
        <location evidence="1">Cilium axoneme</location>
    </subcellularLocation>
</comment>
<protein>
    <submittedName>
        <fullName evidence="2">Uncharacterized protein</fullName>
    </submittedName>
</protein>
<organism evidence="2 3">
    <name type="scientific">Tetradesmus obliquus</name>
    <name type="common">Green alga</name>
    <name type="synonym">Acutodesmus obliquus</name>
    <dbReference type="NCBI Taxonomy" id="3088"/>
    <lineage>
        <taxon>Eukaryota</taxon>
        <taxon>Viridiplantae</taxon>
        <taxon>Chlorophyta</taxon>
        <taxon>core chlorophytes</taxon>
        <taxon>Chlorophyceae</taxon>
        <taxon>CS clade</taxon>
        <taxon>Sphaeropleales</taxon>
        <taxon>Scenedesmaceae</taxon>
        <taxon>Tetradesmus</taxon>
    </lineage>
</organism>
<sequence>MQRTNCLQRLVLSGCSIEAAGAGVLLAEVLHPAWPCQLRWLDLSHNTQLVLAGDEPELGWLLLAAGRLQGLCLQHTGLTGAGELWGLSRQQQKEVTP</sequence>
<dbReference type="EMBL" id="CP126214">
    <property type="protein sequence ID" value="WIA16265.1"/>
    <property type="molecule type" value="Genomic_DNA"/>
</dbReference>
<proteinExistence type="predicted"/>
<dbReference type="Gene3D" id="3.80.10.10">
    <property type="entry name" value="Ribonuclease Inhibitor"/>
    <property type="match status" value="1"/>
</dbReference>
<evidence type="ECO:0000313" key="2">
    <source>
        <dbReference type="EMBL" id="WIA16265.1"/>
    </source>
</evidence>
<accession>A0ABY8U4Y0</accession>
<dbReference type="SUPFAM" id="SSF52047">
    <property type="entry name" value="RNI-like"/>
    <property type="match status" value="1"/>
</dbReference>
<evidence type="ECO:0000256" key="1">
    <source>
        <dbReference type="ARBA" id="ARBA00004430"/>
    </source>
</evidence>